<evidence type="ECO:0000256" key="3">
    <source>
        <dbReference type="ARBA" id="ARBA00023015"/>
    </source>
</evidence>
<dbReference type="GO" id="GO:0000976">
    <property type="term" value="F:transcription cis-regulatory region binding"/>
    <property type="evidence" value="ECO:0007669"/>
    <property type="project" value="TreeGrafter"/>
</dbReference>
<dbReference type="PANTHER" id="PTHR48111:SF22">
    <property type="entry name" value="REGULATOR OF RPOS"/>
    <property type="match status" value="1"/>
</dbReference>
<evidence type="ECO:0000256" key="6">
    <source>
        <dbReference type="PROSITE-ProRule" id="PRU00169"/>
    </source>
</evidence>
<comment type="caution">
    <text evidence="10">The sequence shown here is derived from an EMBL/GenBank/DDBJ whole genome shotgun (WGS) entry which is preliminary data.</text>
</comment>
<dbReference type="Gene3D" id="3.40.50.2300">
    <property type="match status" value="1"/>
</dbReference>
<dbReference type="PROSITE" id="PS51755">
    <property type="entry name" value="OMPR_PHOB"/>
    <property type="match status" value="1"/>
</dbReference>
<keyword evidence="5" id="KW-0804">Transcription</keyword>
<dbReference type="InterPro" id="IPR001867">
    <property type="entry name" value="OmpR/PhoB-type_DNA-bd"/>
</dbReference>
<evidence type="ECO:0000256" key="1">
    <source>
        <dbReference type="ARBA" id="ARBA00022553"/>
    </source>
</evidence>
<dbReference type="CDD" id="cd00383">
    <property type="entry name" value="trans_reg_C"/>
    <property type="match status" value="1"/>
</dbReference>
<evidence type="ECO:0000313" key="10">
    <source>
        <dbReference type="EMBL" id="OPF15499.1"/>
    </source>
</evidence>
<dbReference type="Pfam" id="PF00072">
    <property type="entry name" value="Response_reg"/>
    <property type="match status" value="1"/>
</dbReference>
<sequence length="229" mass="26334">MSTSVPNSSILLVGIEENIAKLASADLKEAGYRPLIVPSIDMAFPEVKSWQPGMIILDRFLAAEAGVNFCRRLRSQGSRVYIILLVSQETLEERLACLEAGADDYFLKPYNSQSFLKLIRFYLQPLEITPEQLRFGDLVLDLASRRLSYKNKNIELTMKEFELLRYLMIHPKEVLSREKILENVWGDEFQGESNVIEVYIRYLRLKMEAGGQKRLIHTVRGVGYVLRES</sequence>
<keyword evidence="1 6" id="KW-0597">Phosphoprotein</keyword>
<dbReference type="InterPro" id="IPR036388">
    <property type="entry name" value="WH-like_DNA-bd_sf"/>
</dbReference>
<dbReference type="RefSeq" id="WP_079209593.1">
    <property type="nucleotide sequence ID" value="NZ_MVGR01000005.1"/>
</dbReference>
<dbReference type="SMART" id="SM00448">
    <property type="entry name" value="REC"/>
    <property type="match status" value="1"/>
</dbReference>
<feature type="domain" description="Response regulatory" evidence="8">
    <location>
        <begin position="9"/>
        <end position="123"/>
    </location>
</feature>
<dbReference type="Proteomes" id="UP000189835">
    <property type="component" value="Unassembled WGS sequence"/>
</dbReference>
<keyword evidence="3" id="KW-0805">Transcription regulation</keyword>
<accession>A0A1V4BNP3</accession>
<evidence type="ECO:0000256" key="2">
    <source>
        <dbReference type="ARBA" id="ARBA00023012"/>
    </source>
</evidence>
<evidence type="ECO:0000259" key="9">
    <source>
        <dbReference type="PROSITE" id="PS51755"/>
    </source>
</evidence>
<dbReference type="InterPro" id="IPR011006">
    <property type="entry name" value="CheY-like_superfamily"/>
</dbReference>
<feature type="DNA-binding region" description="OmpR/PhoB-type" evidence="7">
    <location>
        <begin position="130"/>
        <end position="228"/>
    </location>
</feature>
<dbReference type="InterPro" id="IPR001789">
    <property type="entry name" value="Sig_transdc_resp-reg_receiver"/>
</dbReference>
<reference evidence="10 11" key="1">
    <citation type="submission" date="2017-02" db="EMBL/GenBank/DDBJ databases">
        <title>Genome sequence of Microcystis aeruginosa KW.</title>
        <authorList>
            <person name="Oh H.-M."/>
            <person name="Ahn C.-Y."/>
            <person name="Jeong H."/>
            <person name="Srivastava A."/>
            <person name="Lee H.-G."/>
            <person name="Kang S.-R."/>
        </authorList>
    </citation>
    <scope>NUCLEOTIDE SEQUENCE [LARGE SCALE GENOMIC DNA]</scope>
    <source>
        <strain evidence="10 11">KW</strain>
    </source>
</reference>
<organism evidence="10 11">
    <name type="scientific">Microcystis aeruginosa KW</name>
    <dbReference type="NCBI Taxonomy" id="1960155"/>
    <lineage>
        <taxon>Bacteria</taxon>
        <taxon>Bacillati</taxon>
        <taxon>Cyanobacteriota</taxon>
        <taxon>Cyanophyceae</taxon>
        <taxon>Oscillatoriophycideae</taxon>
        <taxon>Chroococcales</taxon>
        <taxon>Microcystaceae</taxon>
        <taxon>Microcystis</taxon>
    </lineage>
</organism>
<dbReference type="GO" id="GO:0006355">
    <property type="term" value="P:regulation of DNA-templated transcription"/>
    <property type="evidence" value="ECO:0007669"/>
    <property type="project" value="InterPro"/>
</dbReference>
<proteinExistence type="predicted"/>
<dbReference type="Gene3D" id="1.10.10.10">
    <property type="entry name" value="Winged helix-like DNA-binding domain superfamily/Winged helix DNA-binding domain"/>
    <property type="match status" value="1"/>
</dbReference>
<dbReference type="GO" id="GO:0032993">
    <property type="term" value="C:protein-DNA complex"/>
    <property type="evidence" value="ECO:0007669"/>
    <property type="project" value="TreeGrafter"/>
</dbReference>
<evidence type="ECO:0000259" key="8">
    <source>
        <dbReference type="PROSITE" id="PS50110"/>
    </source>
</evidence>
<evidence type="ECO:0000256" key="4">
    <source>
        <dbReference type="ARBA" id="ARBA00023125"/>
    </source>
</evidence>
<dbReference type="PANTHER" id="PTHR48111">
    <property type="entry name" value="REGULATOR OF RPOS"/>
    <property type="match status" value="1"/>
</dbReference>
<dbReference type="NCBIfam" id="NF045914">
    <property type="entry name" value="RespRegNblR"/>
    <property type="match status" value="1"/>
</dbReference>
<keyword evidence="4 7" id="KW-0238">DNA-binding</keyword>
<dbReference type="SMART" id="SM00862">
    <property type="entry name" value="Trans_reg_C"/>
    <property type="match status" value="1"/>
</dbReference>
<evidence type="ECO:0000313" key="11">
    <source>
        <dbReference type="Proteomes" id="UP000189835"/>
    </source>
</evidence>
<evidence type="ECO:0000256" key="5">
    <source>
        <dbReference type="ARBA" id="ARBA00023163"/>
    </source>
</evidence>
<dbReference type="InterPro" id="IPR016032">
    <property type="entry name" value="Sig_transdc_resp-reg_C-effctor"/>
</dbReference>
<dbReference type="AlphaFoldDB" id="A0A1V4BNP3"/>
<name>A0A1V4BNP3_MICAE</name>
<dbReference type="Pfam" id="PF00486">
    <property type="entry name" value="Trans_reg_C"/>
    <property type="match status" value="1"/>
</dbReference>
<protein>
    <submittedName>
        <fullName evidence="10">DNA-binding response regulator</fullName>
    </submittedName>
</protein>
<keyword evidence="2" id="KW-0902">Two-component regulatory system</keyword>
<gene>
    <name evidence="10" type="ORF">B1L04_23740</name>
</gene>
<dbReference type="GO" id="GO:0000156">
    <property type="term" value="F:phosphorelay response regulator activity"/>
    <property type="evidence" value="ECO:0007669"/>
    <property type="project" value="TreeGrafter"/>
</dbReference>
<dbReference type="FunFam" id="1.10.10.10:FF:000005">
    <property type="entry name" value="Two-component system response regulator"/>
    <property type="match status" value="1"/>
</dbReference>
<dbReference type="PROSITE" id="PS50110">
    <property type="entry name" value="RESPONSE_REGULATORY"/>
    <property type="match status" value="1"/>
</dbReference>
<feature type="modified residue" description="4-aspartylphosphate" evidence="6">
    <location>
        <position position="58"/>
    </location>
</feature>
<feature type="domain" description="OmpR/PhoB-type" evidence="9">
    <location>
        <begin position="130"/>
        <end position="228"/>
    </location>
</feature>
<dbReference type="GO" id="GO:0005829">
    <property type="term" value="C:cytosol"/>
    <property type="evidence" value="ECO:0007669"/>
    <property type="project" value="TreeGrafter"/>
</dbReference>
<dbReference type="SUPFAM" id="SSF46894">
    <property type="entry name" value="C-terminal effector domain of the bipartite response regulators"/>
    <property type="match status" value="1"/>
</dbReference>
<dbReference type="InterPro" id="IPR039420">
    <property type="entry name" value="WalR-like"/>
</dbReference>
<dbReference type="EMBL" id="MVGR01000005">
    <property type="protein sequence ID" value="OPF15499.1"/>
    <property type="molecule type" value="Genomic_DNA"/>
</dbReference>
<evidence type="ECO:0000256" key="7">
    <source>
        <dbReference type="PROSITE-ProRule" id="PRU01091"/>
    </source>
</evidence>
<dbReference type="SUPFAM" id="SSF52172">
    <property type="entry name" value="CheY-like"/>
    <property type="match status" value="1"/>
</dbReference>
<dbReference type="CDD" id="cd17574">
    <property type="entry name" value="REC_OmpR"/>
    <property type="match status" value="1"/>
</dbReference>